<keyword evidence="2" id="KW-1133">Transmembrane helix</keyword>
<sequence>MNTEKNIQSVKENVQKIITVKNAKRLAAALVVCVIPLSGGAWYQHQQKAAVKVEVEAAKSQMVAQEAQERGINLIGEDKVKEIAAARIGTDVNSITFNKIALKDGTKHKKTGEGEAHKDKKDKKDKQNKNHKEKKRNGDDRQDMPREGMGRGEMNPQSFAQPMQEPQQPNMNPQASVQPMPQPQQTDTNPAVLPAQPHVADFIPVYKVKCQVGNVEYKFVINAVNGDVLHTSIDE</sequence>
<evidence type="ECO:0000313" key="4">
    <source>
        <dbReference type="Proteomes" id="UP000003195"/>
    </source>
</evidence>
<evidence type="ECO:0000256" key="1">
    <source>
        <dbReference type="SAM" id="MobiDB-lite"/>
    </source>
</evidence>
<dbReference type="Proteomes" id="UP000003195">
    <property type="component" value="Unassembled WGS sequence"/>
</dbReference>
<feature type="region of interest" description="Disordered" evidence="1">
    <location>
        <begin position="107"/>
        <end position="192"/>
    </location>
</feature>
<protein>
    <recommendedName>
        <fullName evidence="5">PepSY domain-containing protein</fullName>
    </recommendedName>
</protein>
<name>E2ZBV8_9FIRM</name>
<keyword evidence="2" id="KW-0812">Transmembrane</keyword>
<dbReference type="HOGENOM" id="CLU_101748_0_0_9"/>
<dbReference type="eggNOG" id="ENOG5032SPM">
    <property type="taxonomic scope" value="Bacteria"/>
</dbReference>
<organism evidence="3 4">
    <name type="scientific">Megasphaera micronuciformis F0359</name>
    <dbReference type="NCBI Taxonomy" id="706434"/>
    <lineage>
        <taxon>Bacteria</taxon>
        <taxon>Bacillati</taxon>
        <taxon>Bacillota</taxon>
        <taxon>Negativicutes</taxon>
        <taxon>Veillonellales</taxon>
        <taxon>Veillonellaceae</taxon>
        <taxon>Megasphaera</taxon>
    </lineage>
</organism>
<proteinExistence type="predicted"/>
<feature type="compositionally biased region" description="Low complexity" evidence="1">
    <location>
        <begin position="161"/>
        <end position="174"/>
    </location>
</feature>
<dbReference type="OrthoDB" id="1625649at2"/>
<dbReference type="RefSeq" id="WP_006941973.1">
    <property type="nucleotide sequence ID" value="NZ_GL538208.1"/>
</dbReference>
<evidence type="ECO:0000256" key="2">
    <source>
        <dbReference type="SAM" id="Phobius"/>
    </source>
</evidence>
<dbReference type="STRING" id="706434.HMPREF9429_00940"/>
<reference evidence="3 4" key="1">
    <citation type="submission" date="2010-08" db="EMBL/GenBank/DDBJ databases">
        <authorList>
            <person name="Weinstock G."/>
            <person name="Sodergren E."/>
            <person name="Clifton S."/>
            <person name="Fulton L."/>
            <person name="Fulton B."/>
            <person name="Courtney L."/>
            <person name="Fronick C."/>
            <person name="Harrison M."/>
            <person name="Strong C."/>
            <person name="Farmer C."/>
            <person name="Delahaunty K."/>
            <person name="Markovic C."/>
            <person name="Hall O."/>
            <person name="Minx P."/>
            <person name="Tomlinson C."/>
            <person name="Mitreva M."/>
            <person name="Hou S."/>
            <person name="Chen J."/>
            <person name="Wollam A."/>
            <person name="Pepin K.H."/>
            <person name="Johnson M."/>
            <person name="Bhonagiri V."/>
            <person name="Zhang X."/>
            <person name="Suruliraj S."/>
            <person name="Warren W."/>
            <person name="Chinwalla A."/>
            <person name="Mardis E.R."/>
            <person name="Wilson R.K."/>
        </authorList>
    </citation>
    <scope>NUCLEOTIDE SEQUENCE [LARGE SCALE GENOMIC DNA]</scope>
    <source>
        <strain evidence="3 4">F0359</strain>
    </source>
</reference>
<evidence type="ECO:0000313" key="3">
    <source>
        <dbReference type="EMBL" id="EFQ04336.1"/>
    </source>
</evidence>
<accession>E2ZBV8</accession>
<comment type="caution">
    <text evidence="3">The sequence shown here is derived from an EMBL/GenBank/DDBJ whole genome shotgun (WGS) entry which is preliminary data.</text>
</comment>
<feature type="compositionally biased region" description="Basic and acidic residues" evidence="1">
    <location>
        <begin position="107"/>
        <end position="150"/>
    </location>
</feature>
<evidence type="ECO:0008006" key="5">
    <source>
        <dbReference type="Google" id="ProtNLM"/>
    </source>
</evidence>
<feature type="transmembrane region" description="Helical" evidence="2">
    <location>
        <begin position="26"/>
        <end position="43"/>
    </location>
</feature>
<keyword evidence="2" id="KW-0472">Membrane</keyword>
<dbReference type="EMBL" id="AECS01000036">
    <property type="protein sequence ID" value="EFQ04336.1"/>
    <property type="molecule type" value="Genomic_DNA"/>
</dbReference>
<keyword evidence="4" id="KW-1185">Reference proteome</keyword>
<gene>
    <name evidence="3" type="ORF">HMPREF9429_00940</name>
</gene>
<dbReference type="AlphaFoldDB" id="E2ZBV8"/>
<feature type="compositionally biased region" description="Polar residues" evidence="1">
    <location>
        <begin position="175"/>
        <end position="189"/>
    </location>
</feature>